<comment type="caution">
    <text evidence="2">The sequence shown here is derived from an EMBL/GenBank/DDBJ whole genome shotgun (WGS) entry which is preliminary data.</text>
</comment>
<keyword evidence="3" id="KW-1185">Reference proteome</keyword>
<gene>
    <name evidence="2" type="ORF">PIBRA_LOCUS5694</name>
</gene>
<name>A0A9P0XBP4_PIEBR</name>
<evidence type="ECO:0000259" key="1">
    <source>
        <dbReference type="Pfam" id="PF18701"/>
    </source>
</evidence>
<dbReference type="EMBL" id="CALOZG010000005">
    <property type="protein sequence ID" value="CAH4028899.1"/>
    <property type="molecule type" value="Genomic_DNA"/>
</dbReference>
<proteinExistence type="predicted"/>
<dbReference type="Pfam" id="PF18701">
    <property type="entry name" value="DUF5641"/>
    <property type="match status" value="1"/>
</dbReference>
<sequence>MFWSRWTKEYLFNVLQSGARGGRKPCPEIRGLGWPVGWVVATFSGKDSVTRVVEVQTKVGILKRPTKIIIVLLTESAQDAQGGECAR</sequence>
<evidence type="ECO:0000313" key="2">
    <source>
        <dbReference type="EMBL" id="CAH4028899.1"/>
    </source>
</evidence>
<organism evidence="2 3">
    <name type="scientific">Pieris brassicae</name>
    <name type="common">White butterfly</name>
    <name type="synonym">Large white butterfly</name>
    <dbReference type="NCBI Taxonomy" id="7116"/>
    <lineage>
        <taxon>Eukaryota</taxon>
        <taxon>Metazoa</taxon>
        <taxon>Ecdysozoa</taxon>
        <taxon>Arthropoda</taxon>
        <taxon>Hexapoda</taxon>
        <taxon>Insecta</taxon>
        <taxon>Pterygota</taxon>
        <taxon>Neoptera</taxon>
        <taxon>Endopterygota</taxon>
        <taxon>Lepidoptera</taxon>
        <taxon>Glossata</taxon>
        <taxon>Ditrysia</taxon>
        <taxon>Papilionoidea</taxon>
        <taxon>Pieridae</taxon>
        <taxon>Pierinae</taxon>
        <taxon>Pieris</taxon>
    </lineage>
</organism>
<dbReference type="AlphaFoldDB" id="A0A9P0XBP4"/>
<evidence type="ECO:0000313" key="3">
    <source>
        <dbReference type="Proteomes" id="UP001152562"/>
    </source>
</evidence>
<dbReference type="Proteomes" id="UP001152562">
    <property type="component" value="Unassembled WGS sequence"/>
</dbReference>
<reference evidence="2" key="1">
    <citation type="submission" date="2022-05" db="EMBL/GenBank/DDBJ databases">
        <authorList>
            <person name="Okamura Y."/>
        </authorList>
    </citation>
    <scope>NUCLEOTIDE SEQUENCE</scope>
</reference>
<protein>
    <recommendedName>
        <fullName evidence="1">DUF5641 domain-containing protein</fullName>
    </recommendedName>
</protein>
<feature type="domain" description="DUF5641" evidence="1">
    <location>
        <begin position="31"/>
        <end position="72"/>
    </location>
</feature>
<accession>A0A9P0XBP4</accession>
<dbReference type="InterPro" id="IPR040676">
    <property type="entry name" value="DUF5641"/>
</dbReference>